<comment type="caution">
    <text evidence="6">The sequence shown here is derived from an EMBL/GenBank/DDBJ whole genome shotgun (WGS) entry which is preliminary data.</text>
</comment>
<dbReference type="InterPro" id="IPR001073">
    <property type="entry name" value="C1q_dom"/>
</dbReference>
<sequence length="280" mass="32016">MNLWEESFSSSIENKMKVYADKMKLWEESISSSLDKVVEQKKKTETFVESHLQDQTRFKESFLETIDNFKLQSENKTEMYERKMNTLLDSFSSKIQELSEAERKIENTMQASLHQEQNRFNASFDKIVELSNRFNTSLQEIALKEKKDKQIRPAFFSTLSKSVALSNSNKVLIFEGVKVNRGGGYDPSTGIFTAKRDGLYHFSCVIYGDSGKDVGYQLNKNDSLYVKGYSNNGPHDASSISVLVELKKGDRVYIKHRHSGQTEAVIGNDHSSFAGYFLQD</sequence>
<dbReference type="Proteomes" id="UP000683360">
    <property type="component" value="Unassembled WGS sequence"/>
</dbReference>
<evidence type="ECO:0000256" key="4">
    <source>
        <dbReference type="SAM" id="Coils"/>
    </source>
</evidence>
<feature type="domain" description="C1q" evidence="5">
    <location>
        <begin position="148"/>
        <end position="280"/>
    </location>
</feature>
<dbReference type="SMART" id="SM00110">
    <property type="entry name" value="C1Q"/>
    <property type="match status" value="1"/>
</dbReference>
<dbReference type="Pfam" id="PF00386">
    <property type="entry name" value="C1q"/>
    <property type="match status" value="1"/>
</dbReference>
<dbReference type="InterPro" id="IPR050822">
    <property type="entry name" value="Cerebellin_Synaptic_Org"/>
</dbReference>
<keyword evidence="3" id="KW-0732">Signal</keyword>
<dbReference type="PANTHER" id="PTHR22923">
    <property type="entry name" value="CEREBELLIN-RELATED"/>
    <property type="match status" value="1"/>
</dbReference>
<feature type="coiled-coil region" evidence="4">
    <location>
        <begin position="88"/>
        <end position="118"/>
    </location>
</feature>
<accession>A0A8S3QF54</accession>
<dbReference type="EMBL" id="CAJPWZ010000523">
    <property type="protein sequence ID" value="CAG2195565.1"/>
    <property type="molecule type" value="Genomic_DNA"/>
</dbReference>
<evidence type="ECO:0000256" key="1">
    <source>
        <dbReference type="ARBA" id="ARBA00004613"/>
    </source>
</evidence>
<keyword evidence="2" id="KW-0964">Secreted</keyword>
<dbReference type="SUPFAM" id="SSF49842">
    <property type="entry name" value="TNF-like"/>
    <property type="match status" value="1"/>
</dbReference>
<keyword evidence="4" id="KW-0175">Coiled coil</keyword>
<dbReference type="GO" id="GO:0005576">
    <property type="term" value="C:extracellular region"/>
    <property type="evidence" value="ECO:0007669"/>
    <property type="project" value="UniProtKB-SubCell"/>
</dbReference>
<dbReference type="PANTHER" id="PTHR22923:SF116">
    <property type="entry name" value="C1Q DOMAIN-CONTAINING PROTEIN"/>
    <property type="match status" value="1"/>
</dbReference>
<evidence type="ECO:0000313" key="7">
    <source>
        <dbReference type="Proteomes" id="UP000683360"/>
    </source>
</evidence>
<evidence type="ECO:0000256" key="2">
    <source>
        <dbReference type="ARBA" id="ARBA00022525"/>
    </source>
</evidence>
<dbReference type="PROSITE" id="PS50871">
    <property type="entry name" value="C1Q"/>
    <property type="match status" value="1"/>
</dbReference>
<keyword evidence="7" id="KW-1185">Reference proteome</keyword>
<dbReference type="AlphaFoldDB" id="A0A8S3QF54"/>
<evidence type="ECO:0000256" key="3">
    <source>
        <dbReference type="ARBA" id="ARBA00022729"/>
    </source>
</evidence>
<dbReference type="OrthoDB" id="6142814at2759"/>
<evidence type="ECO:0000259" key="5">
    <source>
        <dbReference type="PROSITE" id="PS50871"/>
    </source>
</evidence>
<organism evidence="6 7">
    <name type="scientific">Mytilus edulis</name>
    <name type="common">Blue mussel</name>
    <dbReference type="NCBI Taxonomy" id="6550"/>
    <lineage>
        <taxon>Eukaryota</taxon>
        <taxon>Metazoa</taxon>
        <taxon>Spiralia</taxon>
        <taxon>Lophotrochozoa</taxon>
        <taxon>Mollusca</taxon>
        <taxon>Bivalvia</taxon>
        <taxon>Autobranchia</taxon>
        <taxon>Pteriomorphia</taxon>
        <taxon>Mytilida</taxon>
        <taxon>Mytiloidea</taxon>
        <taxon>Mytilidae</taxon>
        <taxon>Mytilinae</taxon>
        <taxon>Mytilus</taxon>
    </lineage>
</organism>
<protein>
    <submittedName>
        <fullName evidence="6">C1QL</fullName>
    </submittedName>
</protein>
<gene>
    <name evidence="6" type="ORF">MEDL_10506</name>
</gene>
<dbReference type="InterPro" id="IPR008983">
    <property type="entry name" value="Tumour_necrosis_fac-like_dom"/>
</dbReference>
<dbReference type="PRINTS" id="PR00007">
    <property type="entry name" value="COMPLEMNTC1Q"/>
</dbReference>
<reference evidence="6" key="1">
    <citation type="submission" date="2021-03" db="EMBL/GenBank/DDBJ databases">
        <authorList>
            <person name="Bekaert M."/>
        </authorList>
    </citation>
    <scope>NUCLEOTIDE SEQUENCE</scope>
</reference>
<comment type="subcellular location">
    <subcellularLocation>
        <location evidence="1">Secreted</location>
    </subcellularLocation>
</comment>
<name>A0A8S3QF54_MYTED</name>
<evidence type="ECO:0000313" key="6">
    <source>
        <dbReference type="EMBL" id="CAG2195565.1"/>
    </source>
</evidence>
<proteinExistence type="predicted"/>
<dbReference type="Gene3D" id="2.60.120.40">
    <property type="match status" value="1"/>
</dbReference>